<keyword evidence="3" id="KW-1185">Reference proteome</keyword>
<dbReference type="Gene3D" id="1.10.10.10">
    <property type="entry name" value="Winged helix-like DNA-binding domain superfamily/Winged helix DNA-binding domain"/>
    <property type="match status" value="1"/>
</dbReference>
<proteinExistence type="predicted"/>
<dbReference type="GO" id="GO:0016787">
    <property type="term" value="F:hydrolase activity"/>
    <property type="evidence" value="ECO:0007669"/>
    <property type="project" value="UniProtKB-KW"/>
</dbReference>
<accession>A0A438AVF5</accession>
<keyword evidence="2" id="KW-0378">Hydrolase</keyword>
<dbReference type="InterPro" id="IPR036390">
    <property type="entry name" value="WH_DNA-bd_sf"/>
</dbReference>
<name>A0A438AVF5_9NOCA</name>
<reference evidence="2 3" key="1">
    <citation type="submission" date="2018-11" db="EMBL/GenBank/DDBJ databases">
        <title>Rhodococcus spongicola sp. nov. and Rhodococcus xishaensis sp. nov. from marine sponges.</title>
        <authorList>
            <person name="Li L."/>
            <person name="Lin H.W."/>
        </authorList>
    </citation>
    <scope>NUCLEOTIDE SEQUENCE [LARGE SCALE GENOMIC DNA]</scope>
    <source>
        <strain evidence="2 3">LHW51113</strain>
    </source>
</reference>
<dbReference type="OrthoDB" id="9786141at2"/>
<evidence type="ECO:0000313" key="3">
    <source>
        <dbReference type="Proteomes" id="UP000283479"/>
    </source>
</evidence>
<organism evidence="2 3">
    <name type="scientific">Rhodococcus xishaensis</name>
    <dbReference type="NCBI Taxonomy" id="2487364"/>
    <lineage>
        <taxon>Bacteria</taxon>
        <taxon>Bacillati</taxon>
        <taxon>Actinomycetota</taxon>
        <taxon>Actinomycetes</taxon>
        <taxon>Mycobacteriales</taxon>
        <taxon>Nocardiaceae</taxon>
        <taxon>Rhodococcus</taxon>
    </lineage>
</organism>
<dbReference type="EMBL" id="RKLO01000003">
    <property type="protein sequence ID" value="RVW02708.1"/>
    <property type="molecule type" value="Genomic_DNA"/>
</dbReference>
<dbReference type="Proteomes" id="UP000283479">
    <property type="component" value="Unassembled WGS sequence"/>
</dbReference>
<dbReference type="RefSeq" id="WP_127952657.1">
    <property type="nucleotide sequence ID" value="NZ_RKLO01000003.1"/>
</dbReference>
<dbReference type="PANTHER" id="PTHR43736">
    <property type="entry name" value="ADP-RIBOSE PYROPHOSPHATASE"/>
    <property type="match status" value="1"/>
</dbReference>
<dbReference type="SUPFAM" id="SSF46785">
    <property type="entry name" value="Winged helix' DNA-binding domain"/>
    <property type="match status" value="1"/>
</dbReference>
<dbReference type="InterPro" id="IPR036388">
    <property type="entry name" value="WH-like_DNA-bd_sf"/>
</dbReference>
<dbReference type="Gene3D" id="3.90.79.10">
    <property type="entry name" value="Nucleoside Triphosphate Pyrophosphohydrolase"/>
    <property type="match status" value="1"/>
</dbReference>
<dbReference type="PANTHER" id="PTHR43736:SF4">
    <property type="entry name" value="SLR1690 PROTEIN"/>
    <property type="match status" value="1"/>
</dbReference>
<dbReference type="AlphaFoldDB" id="A0A438AVF5"/>
<sequence length="232" mass="25040">MTPDTGRPEWRDADGKALSDYPRPSVAVDVAVLTVQTGQLHVLVVERPDGALALPGSFLRSGERLADAAERALGSKAGLVGADFHQLAMFDAPDRDGRGWVLSMAHGATLRRDELPPEATLVRIDGRTVTASLAFDHAAMVSRAVDDLRARYARRVDPSGLLADAFTVLELRRLYETVFGRSLPKDSFRRLVIDAIEATGRTSSSGTGRPAELFRRRSDAYLPAGAAGMLTD</sequence>
<feature type="domain" description="NrtR DNA-binding winged helix" evidence="1">
    <location>
        <begin position="161"/>
        <end position="215"/>
    </location>
</feature>
<evidence type="ECO:0000259" key="1">
    <source>
        <dbReference type="Pfam" id="PF21906"/>
    </source>
</evidence>
<dbReference type="CDD" id="cd18873">
    <property type="entry name" value="NUDIX_NadM_like"/>
    <property type="match status" value="1"/>
</dbReference>
<dbReference type="Pfam" id="PF21906">
    <property type="entry name" value="WHD_NrtR"/>
    <property type="match status" value="1"/>
</dbReference>
<dbReference type="InterPro" id="IPR015797">
    <property type="entry name" value="NUDIX_hydrolase-like_dom_sf"/>
</dbReference>
<dbReference type="InterPro" id="IPR054105">
    <property type="entry name" value="WHD_NrtR"/>
</dbReference>
<comment type="caution">
    <text evidence="2">The sequence shown here is derived from an EMBL/GenBank/DDBJ whole genome shotgun (WGS) entry which is preliminary data.</text>
</comment>
<dbReference type="SUPFAM" id="SSF55811">
    <property type="entry name" value="Nudix"/>
    <property type="match status" value="1"/>
</dbReference>
<evidence type="ECO:0000313" key="2">
    <source>
        <dbReference type="EMBL" id="RVW02708.1"/>
    </source>
</evidence>
<gene>
    <name evidence="2" type="ORF">EGT50_08070</name>
</gene>
<protein>
    <submittedName>
        <fullName evidence="2">NUDIX hydrolase</fullName>
    </submittedName>
</protein>